<organism evidence="2 3">
    <name type="scientific">Fusarium tricinctum</name>
    <dbReference type="NCBI Taxonomy" id="61284"/>
    <lineage>
        <taxon>Eukaryota</taxon>
        <taxon>Fungi</taxon>
        <taxon>Dikarya</taxon>
        <taxon>Ascomycota</taxon>
        <taxon>Pezizomycotina</taxon>
        <taxon>Sordariomycetes</taxon>
        <taxon>Hypocreomycetidae</taxon>
        <taxon>Hypocreales</taxon>
        <taxon>Nectriaceae</taxon>
        <taxon>Fusarium</taxon>
        <taxon>Fusarium tricinctum species complex</taxon>
    </lineage>
</organism>
<dbReference type="OrthoDB" id="5087463at2759"/>
<protein>
    <submittedName>
        <fullName evidence="2">Uncharacterized protein</fullName>
    </submittedName>
</protein>
<proteinExistence type="predicted"/>
<reference evidence="2" key="1">
    <citation type="journal article" date="2021" name="Nat. Commun.">
        <title>Genetic determinants of endophytism in the Arabidopsis root mycobiome.</title>
        <authorList>
            <person name="Mesny F."/>
            <person name="Miyauchi S."/>
            <person name="Thiergart T."/>
            <person name="Pickel B."/>
            <person name="Atanasova L."/>
            <person name="Karlsson M."/>
            <person name="Huettel B."/>
            <person name="Barry K.W."/>
            <person name="Haridas S."/>
            <person name="Chen C."/>
            <person name="Bauer D."/>
            <person name="Andreopoulos W."/>
            <person name="Pangilinan J."/>
            <person name="LaButti K."/>
            <person name="Riley R."/>
            <person name="Lipzen A."/>
            <person name="Clum A."/>
            <person name="Drula E."/>
            <person name="Henrissat B."/>
            <person name="Kohler A."/>
            <person name="Grigoriev I.V."/>
            <person name="Martin F.M."/>
            <person name="Hacquard S."/>
        </authorList>
    </citation>
    <scope>NUCLEOTIDE SEQUENCE</scope>
    <source>
        <strain evidence="2">MPI-SDFR-AT-0068</strain>
    </source>
</reference>
<comment type="caution">
    <text evidence="2">The sequence shown here is derived from an EMBL/GenBank/DDBJ whole genome shotgun (WGS) entry which is preliminary data.</text>
</comment>
<dbReference type="EMBL" id="JAGPXF010000007">
    <property type="protein sequence ID" value="KAH7236409.1"/>
    <property type="molecule type" value="Genomic_DNA"/>
</dbReference>
<gene>
    <name evidence="2" type="ORF">BKA59DRAFT_516927</name>
</gene>
<keyword evidence="3" id="KW-1185">Reference proteome</keyword>
<dbReference type="Proteomes" id="UP000813427">
    <property type="component" value="Unassembled WGS sequence"/>
</dbReference>
<name>A0A8K0W7H2_9HYPO</name>
<dbReference type="AlphaFoldDB" id="A0A8K0W7H2"/>
<evidence type="ECO:0000313" key="2">
    <source>
        <dbReference type="EMBL" id="KAH7236409.1"/>
    </source>
</evidence>
<feature type="compositionally biased region" description="Low complexity" evidence="1">
    <location>
        <begin position="10"/>
        <end position="28"/>
    </location>
</feature>
<accession>A0A8K0W7H2</accession>
<feature type="region of interest" description="Disordered" evidence="1">
    <location>
        <begin position="1"/>
        <end position="35"/>
    </location>
</feature>
<evidence type="ECO:0000313" key="3">
    <source>
        <dbReference type="Proteomes" id="UP000813427"/>
    </source>
</evidence>
<sequence length="182" mass="19959">MIKRKPLPSSPLRRSTRASASRTLSPSSDGGFDKPMPRISGFLKICPICNAAMMNRNNALKRHIERHAKLAEVKAANINSEPARPNIEEFDLALARNMWLSQPAKNRAAGGAFTTGPLAGKGVFEGIPLIFFSNGRVKNKFMWIKKGLEARIGRAPLEDLKDTNAGAGLLDMDEDEDEDSLE</sequence>
<evidence type="ECO:0000256" key="1">
    <source>
        <dbReference type="SAM" id="MobiDB-lite"/>
    </source>
</evidence>